<keyword evidence="1" id="KW-0732">Signal</keyword>
<gene>
    <name evidence="2" type="ORF">DEO27_014830</name>
</gene>
<reference evidence="2" key="1">
    <citation type="submission" date="2019-08" db="EMBL/GenBank/DDBJ databases">
        <title>Comparative genome analysis confer to the adaptation heavy metal polluted environment.</title>
        <authorList>
            <person name="Li Y."/>
        </authorList>
    </citation>
    <scope>NUCLEOTIDE SEQUENCE [LARGE SCALE GENOMIC DNA]</scope>
    <source>
        <strain evidence="2">P1</strain>
    </source>
</reference>
<evidence type="ECO:0000313" key="3">
    <source>
        <dbReference type="Proteomes" id="UP000251402"/>
    </source>
</evidence>
<keyword evidence="3" id="KW-1185">Reference proteome</keyword>
<feature type="signal peptide" evidence="1">
    <location>
        <begin position="1"/>
        <end position="21"/>
    </location>
</feature>
<dbReference type="EMBL" id="CP043450">
    <property type="protein sequence ID" value="QEM11242.1"/>
    <property type="molecule type" value="Genomic_DNA"/>
</dbReference>
<evidence type="ECO:0000313" key="2">
    <source>
        <dbReference type="EMBL" id="QEM11242.1"/>
    </source>
</evidence>
<feature type="chain" id="PRO_5023079182" description="Nuclear transport factor 2 family protein" evidence="1">
    <location>
        <begin position="22"/>
        <end position="155"/>
    </location>
</feature>
<sequence>MKNKFLLACIVSLLSASISYGRPATETGYTSVIRDFIDSHMTTNFKKLKSIMSDNSVLKIPRGEKVLIQEKDDLVSMMKKDAGTQQNCQSNYEVLAKSDAMVIARVDFNYENCSQHDYLIIEKNEKQDWKITQVCKMFEDIKTPLSNDNSVVAKN</sequence>
<dbReference type="InterPro" id="IPR039437">
    <property type="entry name" value="FrzH/put_lumazine-bd"/>
</dbReference>
<dbReference type="RefSeq" id="WP_112573786.1">
    <property type="nucleotide sequence ID" value="NZ_CP043450.1"/>
</dbReference>
<protein>
    <recommendedName>
        <fullName evidence="4">Nuclear transport factor 2 family protein</fullName>
    </recommendedName>
</protein>
<dbReference type="Proteomes" id="UP000251402">
    <property type="component" value="Chromosome"/>
</dbReference>
<dbReference type="InterPro" id="IPR032710">
    <property type="entry name" value="NTF2-like_dom_sf"/>
</dbReference>
<name>A0A5C1HZG8_9SPHI</name>
<evidence type="ECO:0000256" key="1">
    <source>
        <dbReference type="SAM" id="SignalP"/>
    </source>
</evidence>
<dbReference type="KEGG" id="mrub:DEO27_014830"/>
<dbReference type="AlphaFoldDB" id="A0A5C1HZG8"/>
<organism evidence="2 3">
    <name type="scientific">Mucilaginibacter rubeus</name>
    <dbReference type="NCBI Taxonomy" id="2027860"/>
    <lineage>
        <taxon>Bacteria</taxon>
        <taxon>Pseudomonadati</taxon>
        <taxon>Bacteroidota</taxon>
        <taxon>Sphingobacteriia</taxon>
        <taxon>Sphingobacteriales</taxon>
        <taxon>Sphingobacteriaceae</taxon>
        <taxon>Mucilaginibacter</taxon>
    </lineage>
</organism>
<dbReference type="Pfam" id="PF12893">
    <property type="entry name" value="Lumazine_bd_2"/>
    <property type="match status" value="1"/>
</dbReference>
<proteinExistence type="predicted"/>
<evidence type="ECO:0008006" key="4">
    <source>
        <dbReference type="Google" id="ProtNLM"/>
    </source>
</evidence>
<dbReference type="SUPFAM" id="SSF54427">
    <property type="entry name" value="NTF2-like"/>
    <property type="match status" value="1"/>
</dbReference>
<dbReference type="OrthoDB" id="792876at2"/>
<accession>A0A5C1HZG8</accession>
<dbReference type="Gene3D" id="3.10.450.50">
    <property type="match status" value="1"/>
</dbReference>